<evidence type="ECO:0000313" key="2">
    <source>
        <dbReference type="Proteomes" id="UP000265520"/>
    </source>
</evidence>
<comment type="caution">
    <text evidence="1">The sequence shown here is derived from an EMBL/GenBank/DDBJ whole genome shotgun (WGS) entry which is preliminary data.</text>
</comment>
<name>A0A392TDC4_9FABA</name>
<reference evidence="1 2" key="1">
    <citation type="journal article" date="2018" name="Front. Plant Sci.">
        <title>Red Clover (Trifolium pratense) and Zigzag Clover (T. medium) - A Picture of Genomic Similarities and Differences.</title>
        <authorList>
            <person name="Dluhosova J."/>
            <person name="Istvanek J."/>
            <person name="Nedelnik J."/>
            <person name="Repkova J."/>
        </authorList>
    </citation>
    <scope>NUCLEOTIDE SEQUENCE [LARGE SCALE GENOMIC DNA]</scope>
    <source>
        <strain evidence="2">cv. 10/8</strain>
        <tissue evidence="1">Leaf</tissue>
    </source>
</reference>
<dbReference type="EMBL" id="LXQA010548780">
    <property type="protein sequence ID" value="MCI58584.1"/>
    <property type="molecule type" value="Genomic_DNA"/>
</dbReference>
<proteinExistence type="predicted"/>
<dbReference type="AlphaFoldDB" id="A0A392TDC4"/>
<organism evidence="1 2">
    <name type="scientific">Trifolium medium</name>
    <dbReference type="NCBI Taxonomy" id="97028"/>
    <lineage>
        <taxon>Eukaryota</taxon>
        <taxon>Viridiplantae</taxon>
        <taxon>Streptophyta</taxon>
        <taxon>Embryophyta</taxon>
        <taxon>Tracheophyta</taxon>
        <taxon>Spermatophyta</taxon>
        <taxon>Magnoliopsida</taxon>
        <taxon>eudicotyledons</taxon>
        <taxon>Gunneridae</taxon>
        <taxon>Pentapetalae</taxon>
        <taxon>rosids</taxon>
        <taxon>fabids</taxon>
        <taxon>Fabales</taxon>
        <taxon>Fabaceae</taxon>
        <taxon>Papilionoideae</taxon>
        <taxon>50 kb inversion clade</taxon>
        <taxon>NPAAA clade</taxon>
        <taxon>Hologalegina</taxon>
        <taxon>IRL clade</taxon>
        <taxon>Trifolieae</taxon>
        <taxon>Trifolium</taxon>
    </lineage>
</organism>
<dbReference type="Proteomes" id="UP000265520">
    <property type="component" value="Unassembled WGS sequence"/>
</dbReference>
<feature type="non-terminal residue" evidence="1">
    <location>
        <position position="1"/>
    </location>
</feature>
<sequence>EFTGKQIRSNICGMNLAFSPIHFNALLGLDNSGIELDVFEKDTRYRDDLLALMCTDLKLKGKVKGLTDVCRVLFKIILAAISPRVGGTDT</sequence>
<evidence type="ECO:0000313" key="1">
    <source>
        <dbReference type="EMBL" id="MCI58584.1"/>
    </source>
</evidence>
<keyword evidence="2" id="KW-1185">Reference proteome</keyword>
<protein>
    <submittedName>
        <fullName evidence="1">Uncharacterized protein</fullName>
    </submittedName>
</protein>
<accession>A0A392TDC4</accession>
<feature type="non-terminal residue" evidence="1">
    <location>
        <position position="90"/>
    </location>
</feature>